<feature type="region of interest" description="Disordered" evidence="3">
    <location>
        <begin position="1"/>
        <end position="65"/>
    </location>
</feature>
<proteinExistence type="predicted"/>
<dbReference type="PRINTS" id="PR00301">
    <property type="entry name" value="HEATSHOCK70"/>
</dbReference>
<evidence type="ECO:0000256" key="2">
    <source>
        <dbReference type="ARBA" id="ARBA00022840"/>
    </source>
</evidence>
<dbReference type="EMBL" id="KZ613959">
    <property type="protein sequence ID" value="PMD32372.1"/>
    <property type="molecule type" value="Genomic_DNA"/>
</dbReference>
<evidence type="ECO:0000313" key="5">
    <source>
        <dbReference type="Proteomes" id="UP000235786"/>
    </source>
</evidence>
<dbReference type="Proteomes" id="UP000235786">
    <property type="component" value="Unassembled WGS sequence"/>
</dbReference>
<dbReference type="AlphaFoldDB" id="A0A2J6R1H7"/>
<evidence type="ECO:0000256" key="1">
    <source>
        <dbReference type="ARBA" id="ARBA00022741"/>
    </source>
</evidence>
<dbReference type="InterPro" id="IPR043129">
    <property type="entry name" value="ATPase_NBD"/>
</dbReference>
<dbReference type="GO" id="GO:0140662">
    <property type="term" value="F:ATP-dependent protein folding chaperone"/>
    <property type="evidence" value="ECO:0007669"/>
    <property type="project" value="InterPro"/>
</dbReference>
<keyword evidence="5" id="KW-1185">Reference proteome</keyword>
<keyword evidence="2" id="KW-0067">ATP-binding</keyword>
<dbReference type="CDD" id="cd10170">
    <property type="entry name" value="ASKHA_NBD_HSP70"/>
    <property type="match status" value="1"/>
</dbReference>
<dbReference type="STRING" id="1149755.A0A2J6R1H7"/>
<evidence type="ECO:0000256" key="3">
    <source>
        <dbReference type="SAM" id="MobiDB-lite"/>
    </source>
</evidence>
<keyword evidence="1" id="KW-0547">Nucleotide-binding</keyword>
<dbReference type="InterPro" id="IPR013126">
    <property type="entry name" value="Hsp_70_fam"/>
</dbReference>
<dbReference type="OrthoDB" id="2963168at2759"/>
<sequence length="683" mass="77071">MALQDPSLQDDLLEGFESVSLAPQRSESRSTMGGRDHPALHPSPPTGEVPQFQFRSNTTTKSKKSKNLFSRLTDTSALNRLVIAIDYGTTFTGVAFATPTSPYANLEDIKVLADWPAEMGNSGKIPSVISYSPSTDAGELQWGASISPNAVTMFNTKLELDVQDNKSDELDLVLAVLDGVDDLNFEAVKASASAPEYPPKTPEQIVADYLTRVFEHLSHEFEDIGSHLRRQLQVDVVVCVPVSWSYRATNSTLRAITSAGLNEDKYPSLRDVIVVTEPEAAAIFTARSLKEDKNTDFLQPNDCFILCDAGGGTVDVVTYRVVSVVPTLELEAWLRYYLGAHYLLLDPHFRKRRGGRITESGDMREIMKKFDEWKKSFSSKSGDINLYVPKGPLWEVSINGKLREGELTIPRAHMMKFFNHSVEGVLELINGQSMQAEEKNHRVKSLFLVGGFGESPYLQEELTTSLNYRNIALRRPEAALAWTAVVRGAVMYGIEKAQHEKRKTPWKFKRSYGIMLTEPFTFNSNRSDRRWDDLTNMAMADQQLSWLVRRGDWVLPDSTSDIDSPFKEHLDKNFVWYHSGGDERKLSIPVYQYEHPDDIVPTRYGSGRHELIKVTSLQCDLNHVPLEEFDRCENARTRQPYFAANMTCRFILSSSSLVAEVYCNEIKLCTKRIVDFDVGSSRR</sequence>
<feature type="compositionally biased region" description="Polar residues" evidence="3">
    <location>
        <begin position="21"/>
        <end position="31"/>
    </location>
</feature>
<protein>
    <recommendedName>
        <fullName evidence="6">Actin-like ATPase domain-containing protein</fullName>
    </recommendedName>
</protein>
<reference evidence="4 5" key="1">
    <citation type="submission" date="2016-04" db="EMBL/GenBank/DDBJ databases">
        <title>A degradative enzymes factory behind the ericoid mycorrhizal symbiosis.</title>
        <authorList>
            <consortium name="DOE Joint Genome Institute"/>
            <person name="Martino E."/>
            <person name="Morin E."/>
            <person name="Grelet G."/>
            <person name="Kuo A."/>
            <person name="Kohler A."/>
            <person name="Daghino S."/>
            <person name="Barry K."/>
            <person name="Choi C."/>
            <person name="Cichocki N."/>
            <person name="Clum A."/>
            <person name="Copeland A."/>
            <person name="Hainaut M."/>
            <person name="Haridas S."/>
            <person name="Labutti K."/>
            <person name="Lindquist E."/>
            <person name="Lipzen A."/>
            <person name="Khouja H.-R."/>
            <person name="Murat C."/>
            <person name="Ohm R."/>
            <person name="Olson A."/>
            <person name="Spatafora J."/>
            <person name="Veneault-Fourrey C."/>
            <person name="Henrissat B."/>
            <person name="Grigoriev I."/>
            <person name="Martin F."/>
            <person name="Perotto S."/>
        </authorList>
    </citation>
    <scope>NUCLEOTIDE SEQUENCE [LARGE SCALE GENOMIC DNA]</scope>
    <source>
        <strain evidence="4 5">F</strain>
    </source>
</reference>
<dbReference type="Pfam" id="PF00012">
    <property type="entry name" value="HSP70"/>
    <property type="match status" value="1"/>
</dbReference>
<name>A0A2J6R1H7_HYAVF</name>
<gene>
    <name evidence="4" type="ORF">L207DRAFT_640166</name>
</gene>
<accession>A0A2J6R1H7</accession>
<dbReference type="SUPFAM" id="SSF53067">
    <property type="entry name" value="Actin-like ATPase domain"/>
    <property type="match status" value="2"/>
</dbReference>
<dbReference type="PANTHER" id="PTHR14187">
    <property type="entry name" value="ALPHA KINASE/ELONGATION FACTOR 2 KINASE"/>
    <property type="match status" value="1"/>
</dbReference>
<evidence type="ECO:0008006" key="6">
    <source>
        <dbReference type="Google" id="ProtNLM"/>
    </source>
</evidence>
<dbReference type="PANTHER" id="PTHR14187:SF82">
    <property type="entry name" value="FAMILY CHAPERONE, PUTATIVE (AFU_ORTHOLOGUE AFUA_7G08575)-RELATED"/>
    <property type="match status" value="1"/>
</dbReference>
<dbReference type="GO" id="GO:0005524">
    <property type="term" value="F:ATP binding"/>
    <property type="evidence" value="ECO:0007669"/>
    <property type="project" value="UniProtKB-KW"/>
</dbReference>
<organism evidence="4 5">
    <name type="scientific">Hyaloscypha variabilis (strain UAMH 11265 / GT02V1 / F)</name>
    <name type="common">Meliniomyces variabilis</name>
    <dbReference type="NCBI Taxonomy" id="1149755"/>
    <lineage>
        <taxon>Eukaryota</taxon>
        <taxon>Fungi</taxon>
        <taxon>Dikarya</taxon>
        <taxon>Ascomycota</taxon>
        <taxon>Pezizomycotina</taxon>
        <taxon>Leotiomycetes</taxon>
        <taxon>Helotiales</taxon>
        <taxon>Hyaloscyphaceae</taxon>
        <taxon>Hyaloscypha</taxon>
        <taxon>Hyaloscypha variabilis</taxon>
    </lineage>
</organism>
<evidence type="ECO:0000313" key="4">
    <source>
        <dbReference type="EMBL" id="PMD32372.1"/>
    </source>
</evidence>
<dbReference type="Gene3D" id="3.30.420.40">
    <property type="match status" value="1"/>
</dbReference>